<evidence type="ECO:0000313" key="2">
    <source>
        <dbReference type="Proteomes" id="UP000544095"/>
    </source>
</evidence>
<dbReference type="Proteomes" id="UP000544095">
    <property type="component" value="Unassembled WGS sequence"/>
</dbReference>
<reference evidence="1 2" key="1">
    <citation type="submission" date="2020-05" db="EMBL/GenBank/DDBJ databases">
        <title>Identification and distribution of gene clusters putatively required for synthesis of sphingolipid metabolism inhibitors in phylogenetically diverse species of the filamentous fungus Fusarium.</title>
        <authorList>
            <person name="Kim H.-S."/>
            <person name="Busman M."/>
            <person name="Brown D.W."/>
            <person name="Divon H."/>
            <person name="Uhlig S."/>
            <person name="Proctor R.H."/>
        </authorList>
    </citation>
    <scope>NUCLEOTIDE SEQUENCE [LARGE SCALE GENOMIC DNA]</scope>
    <source>
        <strain evidence="1 2">NRRL 25211</strain>
    </source>
</reference>
<sequence length="403" mass="46211">MEVKVAIVGYLIPPMSSPIDHGAQVRKRAPYVAVGRLKRVSKDFKRVVEAIHYAKAIAVADGRIKFTMNPKQDTLVVFWMAIPKPKPDSSWLRSMKAAGYTVDKEALPIRRLIVSNHYPMLPRSQDSMGYDSRTNRAQALNNSILWKTEPFETDLPMFSRFPFLEEAIVSVSMMSRDWHISGFQMEGPDIEAPRPNGESWGFNRVGSYDATAARYFEDKGIRADTGIIWQFPPSIFSAHHAALISQPEDLDPSIDPRATYIHDLDRPFIGLYGYSRGTRSLGGKWAGFRYYTQTQKVQFSPLAWYEVEPIVHRLGYDPSPGRPLPDGTDPQFVARVWMIKEGDEPKDEPHHCWIDVKEPRDDDTDEPWEQDEPYVEEIATTWKMVRDTLLRRHEHAGYTLDLN</sequence>
<keyword evidence="2" id="KW-1185">Reference proteome</keyword>
<evidence type="ECO:0000313" key="1">
    <source>
        <dbReference type="EMBL" id="KAF5578719.1"/>
    </source>
</evidence>
<organism evidence="1 2">
    <name type="scientific">Fusarium pseudoanthophilum</name>
    <dbReference type="NCBI Taxonomy" id="48495"/>
    <lineage>
        <taxon>Eukaryota</taxon>
        <taxon>Fungi</taxon>
        <taxon>Dikarya</taxon>
        <taxon>Ascomycota</taxon>
        <taxon>Pezizomycotina</taxon>
        <taxon>Sordariomycetes</taxon>
        <taxon>Hypocreomycetidae</taxon>
        <taxon>Hypocreales</taxon>
        <taxon>Nectriaceae</taxon>
        <taxon>Fusarium</taxon>
        <taxon>Fusarium fujikuroi species complex</taxon>
    </lineage>
</organism>
<proteinExistence type="predicted"/>
<name>A0A8H5KT46_9HYPO</name>
<dbReference type="AlphaFoldDB" id="A0A8H5KT46"/>
<gene>
    <name evidence="1" type="ORF">FPANT_9890</name>
</gene>
<comment type="caution">
    <text evidence="1">The sequence shown here is derived from an EMBL/GenBank/DDBJ whole genome shotgun (WGS) entry which is preliminary data.</text>
</comment>
<protein>
    <submittedName>
        <fullName evidence="1">Uncharacterized protein</fullName>
    </submittedName>
</protein>
<dbReference type="EMBL" id="JAAOAR010000544">
    <property type="protein sequence ID" value="KAF5578719.1"/>
    <property type="molecule type" value="Genomic_DNA"/>
</dbReference>
<accession>A0A8H5KT46</accession>